<reference evidence="1" key="1">
    <citation type="submission" date="2021-06" db="EMBL/GenBank/DDBJ databases">
        <authorList>
            <person name="Kallberg Y."/>
            <person name="Tangrot J."/>
            <person name="Rosling A."/>
        </authorList>
    </citation>
    <scope>NUCLEOTIDE SEQUENCE</scope>
    <source>
        <strain evidence="1">87-6 pot B 2015</strain>
    </source>
</reference>
<accession>A0A9N9NHE3</accession>
<protein>
    <submittedName>
        <fullName evidence="1">5071_t:CDS:1</fullName>
    </submittedName>
</protein>
<organism evidence="1 2">
    <name type="scientific">Funneliformis mosseae</name>
    <name type="common">Endomycorrhizal fungus</name>
    <name type="synonym">Glomus mosseae</name>
    <dbReference type="NCBI Taxonomy" id="27381"/>
    <lineage>
        <taxon>Eukaryota</taxon>
        <taxon>Fungi</taxon>
        <taxon>Fungi incertae sedis</taxon>
        <taxon>Mucoromycota</taxon>
        <taxon>Glomeromycotina</taxon>
        <taxon>Glomeromycetes</taxon>
        <taxon>Glomerales</taxon>
        <taxon>Glomeraceae</taxon>
        <taxon>Funneliformis</taxon>
    </lineage>
</organism>
<comment type="caution">
    <text evidence="1">The sequence shown here is derived from an EMBL/GenBank/DDBJ whole genome shotgun (WGS) entry which is preliminary data.</text>
</comment>
<proteinExistence type="predicted"/>
<gene>
    <name evidence="1" type="ORF">FMOSSE_LOCUS15655</name>
</gene>
<evidence type="ECO:0000313" key="2">
    <source>
        <dbReference type="Proteomes" id="UP000789375"/>
    </source>
</evidence>
<dbReference type="Proteomes" id="UP000789375">
    <property type="component" value="Unassembled WGS sequence"/>
</dbReference>
<keyword evidence="2" id="KW-1185">Reference proteome</keyword>
<evidence type="ECO:0000313" key="1">
    <source>
        <dbReference type="EMBL" id="CAG8731188.1"/>
    </source>
</evidence>
<sequence length="47" mass="5426">PQKTLGLLAAYNSFNAEELLQFRRSFCYESGDTVTGSELFPEKYYLQ</sequence>
<dbReference type="AlphaFoldDB" id="A0A9N9NHE3"/>
<dbReference type="EMBL" id="CAJVPP010016974">
    <property type="protein sequence ID" value="CAG8731188.1"/>
    <property type="molecule type" value="Genomic_DNA"/>
</dbReference>
<feature type="non-terminal residue" evidence="1">
    <location>
        <position position="1"/>
    </location>
</feature>
<name>A0A9N9NHE3_FUNMO</name>